<dbReference type="SUPFAM" id="SSF52540">
    <property type="entry name" value="P-loop containing nucleoside triphosphate hydrolases"/>
    <property type="match status" value="1"/>
</dbReference>
<dbReference type="RefSeq" id="WP_158051875.1">
    <property type="nucleotide sequence ID" value="NZ_WBKB01000003.1"/>
</dbReference>
<dbReference type="InterPro" id="IPR038726">
    <property type="entry name" value="PDDEXK_AddAB-type"/>
</dbReference>
<accession>A0A7J5BBD8</accession>
<evidence type="ECO:0000256" key="9">
    <source>
        <dbReference type="ARBA" id="ARBA00023125"/>
    </source>
</evidence>
<keyword evidence="6 15" id="KW-0347">Helicase</keyword>
<evidence type="ECO:0000259" key="17">
    <source>
        <dbReference type="PROSITE" id="PS51217"/>
    </source>
</evidence>
<proteinExistence type="inferred from homology"/>
<dbReference type="GO" id="GO:0000725">
    <property type="term" value="P:recombinational repair"/>
    <property type="evidence" value="ECO:0007669"/>
    <property type="project" value="TreeGrafter"/>
</dbReference>
<keyword evidence="8 15" id="KW-0067">ATP-binding</keyword>
<dbReference type="EMBL" id="WBKB01000003">
    <property type="protein sequence ID" value="KAB1643460.1"/>
    <property type="molecule type" value="Genomic_DNA"/>
</dbReference>
<keyword evidence="4" id="KW-0227">DNA damage</keyword>
<dbReference type="PROSITE" id="PS51198">
    <property type="entry name" value="UVRD_HELICASE_ATP_BIND"/>
    <property type="match status" value="1"/>
</dbReference>
<organism evidence="18 19">
    <name type="scientific">Gulosibacter chungangensis</name>
    <dbReference type="NCBI Taxonomy" id="979746"/>
    <lineage>
        <taxon>Bacteria</taxon>
        <taxon>Bacillati</taxon>
        <taxon>Actinomycetota</taxon>
        <taxon>Actinomycetes</taxon>
        <taxon>Micrococcales</taxon>
        <taxon>Microbacteriaceae</taxon>
        <taxon>Gulosibacter</taxon>
    </lineage>
</organism>
<keyword evidence="5 15" id="KW-0378">Hydrolase</keyword>
<comment type="similarity">
    <text evidence="1">Belongs to the helicase family. UvrD subfamily.</text>
</comment>
<evidence type="ECO:0000256" key="15">
    <source>
        <dbReference type="PROSITE-ProRule" id="PRU00560"/>
    </source>
</evidence>
<dbReference type="GO" id="GO:0043138">
    <property type="term" value="F:3'-5' DNA helicase activity"/>
    <property type="evidence" value="ECO:0007669"/>
    <property type="project" value="UniProtKB-EC"/>
</dbReference>
<evidence type="ECO:0000256" key="13">
    <source>
        <dbReference type="ARBA" id="ARBA00034808"/>
    </source>
</evidence>
<sequence>MSEQRTIEGHMRLDETQVRVIKGDPKESLAVIGAPGSGRTSTLVELVAARVAAGVPPEEIIAIAANRKLAASLRDQLEKRIRVAATGGTLGRTAASLAIEIIAEDRARNGEPAPKLLTGSQQDDILADLIAGLLDPDAPGAAFRAAAGWPEWFKAETLELRGFRDEMRALLTAMVEEGISPTQLQSLAFDPNAEPAAGTRHRALWHGAGMLAQQYFDVLDQAFEGAFDSAQALNEAAQLLEERLGYGLERRVFDRVQLVVVDDSQELTEPARRLIRAFERGGAQVVTLGDPDIATGAFHGGRAQLAVGWRDEGEPAPVRVELGAVHRHGPTLRALVQRACAGLGAALAGPQRQTPSVGIDAGGEEVVGEETIPIAAQSIQPSEIEELGVITGYLRRLHLLEGVPWDEMAVITRSGSRLPTLARSFDRARIPTTTSTPLPAADDATVRAIIMLGEAAVLGEISVQQLQTVLRSPLFGLDPLELRRMRRAHYLADLERGARSGAQVLIDTVNAQLRGEADEVGEATLTQLAAGPGWQGAKALRGIAEVLARMIARLRAADPIDTVLFEAWRDDKRAAQWQEIALGTDSAAITMNRRLDALTVLFDRAKRFVEREPHASLAAFLTEWQRDSVVDDSLAGPSGRRAVELTTPAGAVGRQWRVVVLAGVNEGIWPNLKVRDSLLGAGRLGEARGQAPVGIIDRRAEVLADETRMLVASLSRASERVLVTAIAGEDTQPSRFLHTLALPELPATFNLGNIDQFGSSDQFSYDQLTLEGLVAVLRRELAADNTRAGSVGVDSEVAGGDAGNASETEYALARLAKAGITGAHPNSWYGIRGRSTEAPLAEVHDGELQLRLYPSGIDSFFECGVNWFVDQYSGSAPSDAMTIGNILHLAAECEAEFADRTAMMDFAEAKLREMNFDADWIEEIQANMVRDAAESLWTYLRREGSEVIANEHAFRFILERELDNGVTANVSVSGRIDRMEATEAGLRIIDVKTGTNKPTKDDLFENRQLRAYQLAHRHEVLPAAAQELAVETAALLFPRIPAKRDGTLWSLAQQTAFNNEDLDLVEDNFIEAALGEAGFPMAGLDPDLDAAPIFLSDHEKHCLRNNRGCHIHATPEVTE</sequence>
<evidence type="ECO:0000313" key="18">
    <source>
        <dbReference type="EMBL" id="KAB1643460.1"/>
    </source>
</evidence>
<evidence type="ECO:0000256" key="1">
    <source>
        <dbReference type="ARBA" id="ARBA00009922"/>
    </source>
</evidence>
<protein>
    <recommendedName>
        <fullName evidence="13">DNA 3'-5' helicase</fullName>
        <ecNumber evidence="13">5.6.2.4</ecNumber>
    </recommendedName>
</protein>
<dbReference type="Gene3D" id="3.90.320.10">
    <property type="match status" value="1"/>
</dbReference>
<keyword evidence="10" id="KW-0234">DNA repair</keyword>
<dbReference type="GO" id="GO:0005829">
    <property type="term" value="C:cytosol"/>
    <property type="evidence" value="ECO:0007669"/>
    <property type="project" value="TreeGrafter"/>
</dbReference>
<evidence type="ECO:0000259" key="16">
    <source>
        <dbReference type="PROSITE" id="PS51198"/>
    </source>
</evidence>
<dbReference type="EC" id="5.6.2.4" evidence="13"/>
<evidence type="ECO:0000256" key="14">
    <source>
        <dbReference type="ARBA" id="ARBA00048988"/>
    </source>
</evidence>
<keyword evidence="3 15" id="KW-0547">Nucleotide-binding</keyword>
<evidence type="ECO:0000256" key="10">
    <source>
        <dbReference type="ARBA" id="ARBA00023204"/>
    </source>
</evidence>
<dbReference type="InterPro" id="IPR000212">
    <property type="entry name" value="DNA_helicase_UvrD/REP"/>
</dbReference>
<dbReference type="AlphaFoldDB" id="A0A7J5BBD8"/>
<evidence type="ECO:0000256" key="5">
    <source>
        <dbReference type="ARBA" id="ARBA00022801"/>
    </source>
</evidence>
<comment type="catalytic activity">
    <reaction evidence="14">
        <text>ATP + H2O = ADP + phosphate + H(+)</text>
        <dbReference type="Rhea" id="RHEA:13065"/>
        <dbReference type="ChEBI" id="CHEBI:15377"/>
        <dbReference type="ChEBI" id="CHEBI:15378"/>
        <dbReference type="ChEBI" id="CHEBI:30616"/>
        <dbReference type="ChEBI" id="CHEBI:43474"/>
        <dbReference type="ChEBI" id="CHEBI:456216"/>
        <dbReference type="EC" id="5.6.2.4"/>
    </reaction>
</comment>
<evidence type="ECO:0000256" key="7">
    <source>
        <dbReference type="ARBA" id="ARBA00022839"/>
    </source>
</evidence>
<evidence type="ECO:0000256" key="12">
    <source>
        <dbReference type="ARBA" id="ARBA00034617"/>
    </source>
</evidence>
<comment type="catalytic activity">
    <reaction evidence="12">
        <text>Couples ATP hydrolysis with the unwinding of duplex DNA by translocating in the 3'-5' direction.</text>
        <dbReference type="EC" id="5.6.2.4"/>
    </reaction>
</comment>
<dbReference type="InterPro" id="IPR013986">
    <property type="entry name" value="DExx_box_DNA_helicase_dom_sf"/>
</dbReference>
<gene>
    <name evidence="18" type="ORF">F8O05_06110</name>
</gene>
<name>A0A7J5BBD8_9MICO</name>
<dbReference type="PANTHER" id="PTHR11070">
    <property type="entry name" value="UVRD / RECB / PCRA DNA HELICASE FAMILY MEMBER"/>
    <property type="match status" value="1"/>
</dbReference>
<dbReference type="Pfam" id="PF12705">
    <property type="entry name" value="PDDEXK_1"/>
    <property type="match status" value="1"/>
</dbReference>
<evidence type="ECO:0000256" key="2">
    <source>
        <dbReference type="ARBA" id="ARBA00022722"/>
    </source>
</evidence>
<evidence type="ECO:0000256" key="4">
    <source>
        <dbReference type="ARBA" id="ARBA00022763"/>
    </source>
</evidence>
<dbReference type="Gene3D" id="1.10.10.160">
    <property type="match status" value="1"/>
</dbReference>
<evidence type="ECO:0000256" key="8">
    <source>
        <dbReference type="ARBA" id="ARBA00022840"/>
    </source>
</evidence>
<feature type="domain" description="UvrD-like helicase ATP-binding" evidence="16">
    <location>
        <begin position="12"/>
        <end position="329"/>
    </location>
</feature>
<evidence type="ECO:0000256" key="11">
    <source>
        <dbReference type="ARBA" id="ARBA00023235"/>
    </source>
</evidence>
<dbReference type="GO" id="GO:0033202">
    <property type="term" value="C:DNA helicase complex"/>
    <property type="evidence" value="ECO:0007669"/>
    <property type="project" value="TreeGrafter"/>
</dbReference>
<dbReference type="PANTHER" id="PTHR11070:SF59">
    <property type="entry name" value="DNA 3'-5' HELICASE"/>
    <property type="match status" value="1"/>
</dbReference>
<dbReference type="GO" id="GO:0004527">
    <property type="term" value="F:exonuclease activity"/>
    <property type="evidence" value="ECO:0007669"/>
    <property type="project" value="UniProtKB-KW"/>
</dbReference>
<comment type="caution">
    <text evidence="18">The sequence shown here is derived from an EMBL/GenBank/DDBJ whole genome shotgun (WGS) entry which is preliminary data.</text>
</comment>
<keyword evidence="9" id="KW-0238">DNA-binding</keyword>
<dbReference type="PROSITE" id="PS51217">
    <property type="entry name" value="UVRD_HELICASE_CTER"/>
    <property type="match status" value="1"/>
</dbReference>
<dbReference type="InterPro" id="IPR027417">
    <property type="entry name" value="P-loop_NTPase"/>
</dbReference>
<dbReference type="GO" id="GO:0003677">
    <property type="term" value="F:DNA binding"/>
    <property type="evidence" value="ECO:0007669"/>
    <property type="project" value="UniProtKB-KW"/>
</dbReference>
<dbReference type="InterPro" id="IPR014017">
    <property type="entry name" value="DNA_helicase_UvrD-like_C"/>
</dbReference>
<dbReference type="Pfam" id="PF00580">
    <property type="entry name" value="UvrD-helicase"/>
    <property type="match status" value="1"/>
</dbReference>
<dbReference type="Gene3D" id="1.10.486.10">
    <property type="entry name" value="PCRA, domain 4"/>
    <property type="match status" value="1"/>
</dbReference>
<reference evidence="18 19" key="1">
    <citation type="submission" date="2019-09" db="EMBL/GenBank/DDBJ databases">
        <title>Phylogeny of genus Pseudoclavibacter and closely related genus.</title>
        <authorList>
            <person name="Li Y."/>
        </authorList>
    </citation>
    <scope>NUCLEOTIDE SEQUENCE [LARGE SCALE GENOMIC DNA]</scope>
    <source>
        <strain evidence="18 19">KCTC 13959</strain>
    </source>
</reference>
<dbReference type="OrthoDB" id="5240387at2"/>
<dbReference type="Gene3D" id="3.40.50.300">
    <property type="entry name" value="P-loop containing nucleotide triphosphate hydrolases"/>
    <property type="match status" value="2"/>
</dbReference>
<evidence type="ECO:0000313" key="19">
    <source>
        <dbReference type="Proteomes" id="UP000433493"/>
    </source>
</evidence>
<feature type="binding site" evidence="15">
    <location>
        <begin position="33"/>
        <end position="40"/>
    </location>
    <ligand>
        <name>ATP</name>
        <dbReference type="ChEBI" id="CHEBI:30616"/>
    </ligand>
</feature>
<keyword evidence="7" id="KW-0269">Exonuclease</keyword>
<evidence type="ECO:0000256" key="3">
    <source>
        <dbReference type="ARBA" id="ARBA00022741"/>
    </source>
</evidence>
<dbReference type="Proteomes" id="UP000433493">
    <property type="component" value="Unassembled WGS sequence"/>
</dbReference>
<evidence type="ECO:0000256" key="6">
    <source>
        <dbReference type="ARBA" id="ARBA00022806"/>
    </source>
</evidence>
<keyword evidence="11" id="KW-0413">Isomerase</keyword>
<feature type="domain" description="UvrD-like helicase C-terminal" evidence="17">
    <location>
        <begin position="340"/>
        <end position="653"/>
    </location>
</feature>
<dbReference type="InterPro" id="IPR014016">
    <property type="entry name" value="UvrD-like_ATP-bd"/>
</dbReference>
<keyword evidence="19" id="KW-1185">Reference proteome</keyword>
<dbReference type="GO" id="GO:0005524">
    <property type="term" value="F:ATP binding"/>
    <property type="evidence" value="ECO:0007669"/>
    <property type="project" value="UniProtKB-UniRule"/>
</dbReference>
<dbReference type="InterPro" id="IPR011604">
    <property type="entry name" value="PDDEXK-like_dom_sf"/>
</dbReference>
<keyword evidence="2" id="KW-0540">Nuclease</keyword>